<accession>A0A9P5Z904</accession>
<dbReference type="InterPro" id="IPR011047">
    <property type="entry name" value="Quinoprotein_ADH-like_sf"/>
</dbReference>
<evidence type="ECO:0000313" key="2">
    <source>
        <dbReference type="EMBL" id="KAF9483304.1"/>
    </source>
</evidence>
<gene>
    <name evidence="2" type="ORF">BDN70DRAFT_990482</name>
</gene>
<evidence type="ECO:0000256" key="1">
    <source>
        <dbReference type="SAM" id="SignalP"/>
    </source>
</evidence>
<keyword evidence="1" id="KW-0732">Signal</keyword>
<evidence type="ECO:0008006" key="4">
    <source>
        <dbReference type="Google" id="ProtNLM"/>
    </source>
</evidence>
<protein>
    <recommendedName>
        <fullName evidence="4">ER membrane protein complex subunit 1</fullName>
    </recommendedName>
</protein>
<dbReference type="EMBL" id="MU155155">
    <property type="protein sequence ID" value="KAF9483304.1"/>
    <property type="molecule type" value="Genomic_DNA"/>
</dbReference>
<comment type="caution">
    <text evidence="2">The sequence shown here is derived from an EMBL/GenBank/DDBJ whole genome shotgun (WGS) entry which is preliminary data.</text>
</comment>
<dbReference type="InterPro" id="IPR018391">
    <property type="entry name" value="PQQ_b-propeller_rpt"/>
</dbReference>
<dbReference type="Proteomes" id="UP000807469">
    <property type="component" value="Unassembled WGS sequence"/>
</dbReference>
<dbReference type="SUPFAM" id="SSF50998">
    <property type="entry name" value="Quinoprotein alcohol dehydrogenase-like"/>
    <property type="match status" value="1"/>
</dbReference>
<dbReference type="Gene3D" id="2.130.10.10">
    <property type="entry name" value="YVTN repeat-like/Quinoprotein amine dehydrogenase"/>
    <property type="match status" value="1"/>
</dbReference>
<sequence>MFQCFVLLSGLLSAAAISPCNVAEDGSKHAFASVDDYELLADIVLVASIDGKFHALNRTDGQKLWSMSDFLANVSVSPSLAPLVRTTHPKHSLNAMKSYIVEPQSGDIYIQTSPSTTLKHFQFSVPELVDISPFASVEDDTDGGRIFFGRKETSLLVIDIDTGEIKATFDAMCPIDTHQKQCPSFRVECKFEVEKSSLIFASRVVYIKRTDYHLSGYKRSQLKELPPVELSFSTYGPYDQDINANLQPSYHRTHDKTYLQMHPGGMIHSFRNFLDPTKTPEEGTRPLWGRSLTSPAVAAFDILRPRSTTSSRSPFILLQPQPTLADLFPGVPANALPHSGSAYVGVIEESGSLFVMSSTHFPFVAIESEKRDRIGSFHDDPEGIAGFFYVDD</sequence>
<feature type="signal peptide" evidence="1">
    <location>
        <begin position="1"/>
        <end position="16"/>
    </location>
</feature>
<proteinExistence type="predicted"/>
<organism evidence="2 3">
    <name type="scientific">Pholiota conissans</name>
    <dbReference type="NCBI Taxonomy" id="109636"/>
    <lineage>
        <taxon>Eukaryota</taxon>
        <taxon>Fungi</taxon>
        <taxon>Dikarya</taxon>
        <taxon>Basidiomycota</taxon>
        <taxon>Agaricomycotina</taxon>
        <taxon>Agaricomycetes</taxon>
        <taxon>Agaricomycetidae</taxon>
        <taxon>Agaricales</taxon>
        <taxon>Agaricineae</taxon>
        <taxon>Strophariaceae</taxon>
        <taxon>Pholiota</taxon>
    </lineage>
</organism>
<reference evidence="2" key="1">
    <citation type="submission" date="2020-11" db="EMBL/GenBank/DDBJ databases">
        <authorList>
            <consortium name="DOE Joint Genome Institute"/>
            <person name="Ahrendt S."/>
            <person name="Riley R."/>
            <person name="Andreopoulos W."/>
            <person name="Labutti K."/>
            <person name="Pangilinan J."/>
            <person name="Ruiz-Duenas F.J."/>
            <person name="Barrasa J.M."/>
            <person name="Sanchez-Garcia M."/>
            <person name="Camarero S."/>
            <person name="Miyauchi S."/>
            <person name="Serrano A."/>
            <person name="Linde D."/>
            <person name="Babiker R."/>
            <person name="Drula E."/>
            <person name="Ayuso-Fernandez I."/>
            <person name="Pacheco R."/>
            <person name="Padilla G."/>
            <person name="Ferreira P."/>
            <person name="Barriuso J."/>
            <person name="Kellner H."/>
            <person name="Castanera R."/>
            <person name="Alfaro M."/>
            <person name="Ramirez L."/>
            <person name="Pisabarro A.G."/>
            <person name="Kuo A."/>
            <person name="Tritt A."/>
            <person name="Lipzen A."/>
            <person name="He G."/>
            <person name="Yan M."/>
            <person name="Ng V."/>
            <person name="Cullen D."/>
            <person name="Martin F."/>
            <person name="Rosso M.-N."/>
            <person name="Henrissat B."/>
            <person name="Hibbett D."/>
            <person name="Martinez A.T."/>
            <person name="Grigoriev I.V."/>
        </authorList>
    </citation>
    <scope>NUCLEOTIDE SEQUENCE</scope>
    <source>
        <strain evidence="2">CIRM-BRFM 674</strain>
    </source>
</reference>
<dbReference type="OrthoDB" id="63989at2759"/>
<keyword evidence="3" id="KW-1185">Reference proteome</keyword>
<dbReference type="AlphaFoldDB" id="A0A9P5Z904"/>
<dbReference type="SMART" id="SM00564">
    <property type="entry name" value="PQQ"/>
    <property type="match status" value="2"/>
</dbReference>
<dbReference type="InterPro" id="IPR015943">
    <property type="entry name" value="WD40/YVTN_repeat-like_dom_sf"/>
</dbReference>
<evidence type="ECO:0000313" key="3">
    <source>
        <dbReference type="Proteomes" id="UP000807469"/>
    </source>
</evidence>
<feature type="chain" id="PRO_5040367558" description="ER membrane protein complex subunit 1" evidence="1">
    <location>
        <begin position="17"/>
        <end position="392"/>
    </location>
</feature>
<name>A0A9P5Z904_9AGAR</name>